<proteinExistence type="predicted"/>
<evidence type="ECO:0000256" key="1">
    <source>
        <dbReference type="SAM" id="MobiDB-lite"/>
    </source>
</evidence>
<evidence type="ECO:0000313" key="2">
    <source>
        <dbReference type="EMBL" id="KAG5174128.1"/>
    </source>
</evidence>
<feature type="region of interest" description="Disordered" evidence="1">
    <location>
        <begin position="286"/>
        <end position="315"/>
    </location>
</feature>
<name>A0A8H7Y7G2_PSICU</name>
<protein>
    <submittedName>
        <fullName evidence="2">Uncharacterized protein</fullName>
    </submittedName>
</protein>
<dbReference type="EMBL" id="JAFIQS010000001">
    <property type="protein sequence ID" value="KAG5174128.1"/>
    <property type="molecule type" value="Genomic_DNA"/>
</dbReference>
<comment type="caution">
    <text evidence="2">The sequence shown here is derived from an EMBL/GenBank/DDBJ whole genome shotgun (WGS) entry which is preliminary data.</text>
</comment>
<organism evidence="2">
    <name type="scientific">Psilocybe cubensis</name>
    <name type="common">Psychedelic mushroom</name>
    <name type="synonym">Stropharia cubensis</name>
    <dbReference type="NCBI Taxonomy" id="181762"/>
    <lineage>
        <taxon>Eukaryota</taxon>
        <taxon>Fungi</taxon>
        <taxon>Dikarya</taxon>
        <taxon>Basidiomycota</taxon>
        <taxon>Agaricomycotina</taxon>
        <taxon>Agaricomycetes</taxon>
        <taxon>Agaricomycetidae</taxon>
        <taxon>Agaricales</taxon>
        <taxon>Agaricineae</taxon>
        <taxon>Strophariaceae</taxon>
        <taxon>Psilocybe</taxon>
    </lineage>
</organism>
<gene>
    <name evidence="2" type="ORF">JR316_000786</name>
</gene>
<feature type="compositionally biased region" description="Low complexity" evidence="1">
    <location>
        <begin position="118"/>
        <end position="138"/>
    </location>
</feature>
<dbReference type="AlphaFoldDB" id="A0A8H7Y7G2"/>
<accession>A0A8H7Y7G2</accession>
<feature type="region of interest" description="Disordered" evidence="1">
    <location>
        <begin position="97"/>
        <end position="159"/>
    </location>
</feature>
<feature type="compositionally biased region" description="Basic and acidic residues" evidence="1">
    <location>
        <begin position="297"/>
        <end position="308"/>
    </location>
</feature>
<reference evidence="2" key="1">
    <citation type="submission" date="2021-02" db="EMBL/GenBank/DDBJ databases">
        <title>Psilocybe cubensis genome.</title>
        <authorList>
            <person name="Mckernan K.J."/>
            <person name="Crawford S."/>
            <person name="Trippe A."/>
            <person name="Kane L.T."/>
            <person name="Mclaughlin S."/>
        </authorList>
    </citation>
    <scope>NUCLEOTIDE SEQUENCE [LARGE SCALE GENOMIC DNA]</scope>
    <source>
        <strain evidence="2">MGC-MH-2018</strain>
    </source>
</reference>
<feature type="region of interest" description="Disordered" evidence="1">
    <location>
        <begin position="415"/>
        <end position="434"/>
    </location>
</feature>
<dbReference type="OrthoDB" id="3365514at2759"/>
<sequence length="434" mass="47138">MPSQPPPEQPKILEPEVNALAHCLKDTVVNTAQVYGFYANTRKLGGNANAQSPPRSMTAALGRSVERYDQLCDSIEARIKRAINILERDLRREEERIEAEKRRKQTEALMLPPPLPTQPSEQMEETSSTQATTEETGTNPRNSPVSTLPGRRPSAISISSLQRPFPLKLDLSSTSMRISEEEAAMFQKGLASPVTLAPKSARAMGPNEFPPELMAAFNEGTSSLNVPHDTIDLTMPDNIQPKPQLSSLTVGLGDSSDKPIELDLDSMDMEMPDFNTVGMNETVEENEGDGLFSPLEGHNEGDGADNSKGDTTIPAYDMDSKVDQELFGDFSSNTGDMDTDGSMPQAHSNDLPLPADLLAQFSAGQGTSPSLQAGAETFDMNAMNTLDLSNLTSQFYGQGQDGDMNFSMDMDSFLNMGPATERQDGDPTQTQSYT</sequence>